<evidence type="ECO:0000313" key="2">
    <source>
        <dbReference type="Proteomes" id="UP000055045"/>
    </source>
</evidence>
<sequence>MRANRVVQTPAVDGLIIYETSHQAISACISEPTYQWRNLQRDAMTERPFCTGVRSYNIGKWHDQRVFTQINNIVQTLPGKDGLDLIG</sequence>
<dbReference type="InterPro" id="IPR024607">
    <property type="entry name" value="Sulfatase_CS"/>
</dbReference>
<dbReference type="PROSITE" id="PS00149">
    <property type="entry name" value="SULFATASE_2"/>
    <property type="match status" value="1"/>
</dbReference>
<protein>
    <submittedName>
        <fullName evidence="1">Uncharacterized protein</fullName>
    </submittedName>
</protein>
<gene>
    <name evidence="1" type="ORF">ACN42_g7341</name>
</gene>
<name>A0A101MFV3_PENFR</name>
<organism evidence="1 2">
    <name type="scientific">Penicillium freii</name>
    <dbReference type="NCBI Taxonomy" id="48697"/>
    <lineage>
        <taxon>Eukaryota</taxon>
        <taxon>Fungi</taxon>
        <taxon>Dikarya</taxon>
        <taxon>Ascomycota</taxon>
        <taxon>Pezizomycotina</taxon>
        <taxon>Eurotiomycetes</taxon>
        <taxon>Eurotiomycetidae</taxon>
        <taxon>Eurotiales</taxon>
        <taxon>Aspergillaceae</taxon>
        <taxon>Penicillium</taxon>
    </lineage>
</organism>
<proteinExistence type="predicted"/>
<evidence type="ECO:0000313" key="1">
    <source>
        <dbReference type="EMBL" id="KUM59802.1"/>
    </source>
</evidence>
<reference evidence="1 2" key="1">
    <citation type="submission" date="2015-10" db="EMBL/GenBank/DDBJ databases">
        <title>Genome sequencing of Penicillium freii.</title>
        <authorList>
            <person name="Nguyen H.D."/>
            <person name="Visagie C.M."/>
            <person name="Seifert K.A."/>
        </authorList>
    </citation>
    <scope>NUCLEOTIDE SEQUENCE [LARGE SCALE GENOMIC DNA]</scope>
    <source>
        <strain evidence="1 2">DAOM 242723</strain>
    </source>
</reference>
<dbReference type="EMBL" id="LLXE01000206">
    <property type="protein sequence ID" value="KUM59802.1"/>
    <property type="molecule type" value="Genomic_DNA"/>
</dbReference>
<dbReference type="AlphaFoldDB" id="A0A101MFV3"/>
<keyword evidence="2" id="KW-1185">Reference proteome</keyword>
<comment type="caution">
    <text evidence="1">The sequence shown here is derived from an EMBL/GenBank/DDBJ whole genome shotgun (WGS) entry which is preliminary data.</text>
</comment>
<accession>A0A101MFV3</accession>
<dbReference type="Proteomes" id="UP000055045">
    <property type="component" value="Unassembled WGS sequence"/>
</dbReference>